<keyword evidence="3" id="KW-1185">Reference proteome</keyword>
<name>D3BEC3_HETP5</name>
<accession>D3BEC3</accession>
<dbReference type="InterPro" id="IPR013922">
    <property type="entry name" value="Cyclin_PHO80-like"/>
</dbReference>
<organism evidence="2 3">
    <name type="scientific">Heterostelium pallidum (strain ATCC 26659 / Pp 5 / PN500)</name>
    <name type="common">Cellular slime mold</name>
    <name type="synonym">Polysphondylium pallidum</name>
    <dbReference type="NCBI Taxonomy" id="670386"/>
    <lineage>
        <taxon>Eukaryota</taxon>
        <taxon>Amoebozoa</taxon>
        <taxon>Evosea</taxon>
        <taxon>Eumycetozoa</taxon>
        <taxon>Dictyostelia</taxon>
        <taxon>Acytosteliales</taxon>
        <taxon>Acytosteliaceae</taxon>
        <taxon>Heterostelium</taxon>
    </lineage>
</organism>
<protein>
    <submittedName>
        <fullName evidence="2">Uncharacterized protein</fullName>
    </submittedName>
</protein>
<reference evidence="2 3" key="1">
    <citation type="journal article" date="2011" name="Genome Res.">
        <title>Phylogeny-wide analysis of social amoeba genomes highlights ancient origins for complex intercellular communication.</title>
        <authorList>
            <person name="Heidel A.J."/>
            <person name="Lawal H.M."/>
            <person name="Felder M."/>
            <person name="Schilde C."/>
            <person name="Helps N.R."/>
            <person name="Tunggal B."/>
            <person name="Rivero F."/>
            <person name="John U."/>
            <person name="Schleicher M."/>
            <person name="Eichinger L."/>
            <person name="Platzer M."/>
            <person name="Noegel A.A."/>
            <person name="Schaap P."/>
            <person name="Gloeckner G."/>
        </authorList>
    </citation>
    <scope>NUCLEOTIDE SEQUENCE [LARGE SCALE GENOMIC DNA]</scope>
    <source>
        <strain evidence="3">ATCC 26659 / Pp 5 / PN500</strain>
    </source>
</reference>
<evidence type="ECO:0000313" key="3">
    <source>
        <dbReference type="Proteomes" id="UP000001396"/>
    </source>
</evidence>
<sequence>MATNSNYLSGSADAVVVSAQDAANSRTKPVSPKKILIQKYHEDLEALMIRNYSSRLFLTWIYKNSSPPVLTPIPNINITMPSPLSLPLFIHQQQQPNNFTTDTNKILSPLTTPLADIERYINRLLDTISNVIHFFYVQNCKRHTELVQQQFKNNPNHIFNKQNKTIHSNINNSNNNTDYNSIFVGCIYYADLFVRKNSKSSISILDILITSIIITIKMWIEEKMSVNKYMSKIFGISLAHINQQEINFLKSIDYQIYLHEKDIKLFTDIIHKSSVQKSSNENDQQTNNNTSSNNNIPNNITQSNNNNSLKCINNNNNDNTSSVPSQSASNTPVLSQSSGSTTTTCIIISPDIRSSSSSPSIAQPSLTSSSSSCLTTPTIRYNNNHYHHQHISSSASASASLSPISIVPSSPNTPQHISKQSALLQPSTSNKRKPLFQNITSTPNKLESYTQQPNLKVNTPTTTLVLCSTRHTPNNINNNNNNNNHNNNIIITNKSNDLLNNNNNNNNINTSNEEDEDYYNFDIIEEPRKRIKEIVSF</sequence>
<evidence type="ECO:0000313" key="2">
    <source>
        <dbReference type="EMBL" id="EFA80254.1"/>
    </source>
</evidence>
<dbReference type="OMA" id="WIEEKMS"/>
<dbReference type="GO" id="GO:0019901">
    <property type="term" value="F:protein kinase binding"/>
    <property type="evidence" value="ECO:0007669"/>
    <property type="project" value="InterPro"/>
</dbReference>
<comment type="caution">
    <text evidence="2">The sequence shown here is derived from an EMBL/GenBank/DDBJ whole genome shotgun (WGS) entry which is preliminary data.</text>
</comment>
<dbReference type="InParanoid" id="D3BEC3"/>
<proteinExistence type="predicted"/>
<feature type="region of interest" description="Disordered" evidence="1">
    <location>
        <begin position="276"/>
        <end position="374"/>
    </location>
</feature>
<feature type="region of interest" description="Disordered" evidence="1">
    <location>
        <begin position="405"/>
        <end position="433"/>
    </location>
</feature>
<dbReference type="Gene3D" id="1.10.472.10">
    <property type="entry name" value="Cyclin-like"/>
    <property type="match status" value="1"/>
</dbReference>
<dbReference type="GeneID" id="31362560"/>
<feature type="compositionally biased region" description="Polar residues" evidence="1">
    <location>
        <begin position="326"/>
        <end position="336"/>
    </location>
</feature>
<dbReference type="EMBL" id="ADBJ01000031">
    <property type="protein sequence ID" value="EFA80254.1"/>
    <property type="molecule type" value="Genomic_DNA"/>
</dbReference>
<evidence type="ECO:0000256" key="1">
    <source>
        <dbReference type="SAM" id="MobiDB-lite"/>
    </source>
</evidence>
<feature type="compositionally biased region" description="Low complexity" evidence="1">
    <location>
        <begin position="278"/>
        <end position="325"/>
    </location>
</feature>
<feature type="compositionally biased region" description="Low complexity" evidence="1">
    <location>
        <begin position="337"/>
        <end position="374"/>
    </location>
</feature>
<dbReference type="Pfam" id="PF08613">
    <property type="entry name" value="Cyclin"/>
    <property type="match status" value="1"/>
</dbReference>
<dbReference type="AlphaFoldDB" id="D3BEC3"/>
<dbReference type="RefSeq" id="XP_020432374.1">
    <property type="nucleotide sequence ID" value="XM_020577926.1"/>
</dbReference>
<feature type="compositionally biased region" description="Polar residues" evidence="1">
    <location>
        <begin position="412"/>
        <end position="429"/>
    </location>
</feature>
<dbReference type="Proteomes" id="UP000001396">
    <property type="component" value="Unassembled WGS sequence"/>
</dbReference>
<gene>
    <name evidence="2" type="ORF">PPL_07079</name>
</gene>